<evidence type="ECO:0000313" key="2">
    <source>
        <dbReference type="EMBL" id="GAA2491814.1"/>
    </source>
</evidence>
<reference evidence="2 3" key="1">
    <citation type="journal article" date="2019" name="Int. J. Syst. Evol. Microbiol.">
        <title>The Global Catalogue of Microorganisms (GCM) 10K type strain sequencing project: providing services to taxonomists for standard genome sequencing and annotation.</title>
        <authorList>
            <consortium name="The Broad Institute Genomics Platform"/>
            <consortium name="The Broad Institute Genome Sequencing Center for Infectious Disease"/>
            <person name="Wu L."/>
            <person name="Ma J."/>
        </authorList>
    </citation>
    <scope>NUCLEOTIDE SEQUENCE [LARGE SCALE GENOMIC DNA]</scope>
    <source>
        <strain evidence="2 3">JCM 6307</strain>
    </source>
</reference>
<dbReference type="InterPro" id="IPR010982">
    <property type="entry name" value="Lambda_DNA-bd_dom_sf"/>
</dbReference>
<dbReference type="RefSeq" id="WP_344383685.1">
    <property type="nucleotide sequence ID" value="NZ_BAAATA010000015.1"/>
</dbReference>
<sequence>MGNSRPRKRGADGEWPGIWCGYGKLLKLFRERAGLTQQELAEALGYSCEQVASVEQGRRPAKSALTEAAERVLEAGGALRVLQDEVDLAKLPSFFQDFALIETEAVSRFSYDPLLVPGLLQTEEYARALFAGHCPPLDEEVLDQHVEARLHRQKLLTRTPVAELCFIIGESALLNPVGGEEVMRGQLRRLLDRAVLRNVEVQVMPANRGFHPGLNGPFVLLETWEHQHVGYIESQEVGVVVADAAQVSAFGLRYGKLRSQALNVEESARLIERLAGEA</sequence>
<dbReference type="SUPFAM" id="SSF47413">
    <property type="entry name" value="lambda repressor-like DNA-binding domains"/>
    <property type="match status" value="1"/>
</dbReference>
<proteinExistence type="predicted"/>
<accession>A0ABN3LWS9</accession>
<evidence type="ECO:0000313" key="3">
    <source>
        <dbReference type="Proteomes" id="UP001501358"/>
    </source>
</evidence>
<comment type="caution">
    <text evidence="2">The sequence shown here is derived from an EMBL/GenBank/DDBJ whole genome shotgun (WGS) entry which is preliminary data.</text>
</comment>
<dbReference type="Gene3D" id="1.10.260.40">
    <property type="entry name" value="lambda repressor-like DNA-binding domains"/>
    <property type="match status" value="1"/>
</dbReference>
<dbReference type="Proteomes" id="UP001501358">
    <property type="component" value="Unassembled WGS sequence"/>
</dbReference>
<organism evidence="2 3">
    <name type="scientific">Streptomyces thermolineatus</name>
    <dbReference type="NCBI Taxonomy" id="44033"/>
    <lineage>
        <taxon>Bacteria</taxon>
        <taxon>Bacillati</taxon>
        <taxon>Actinomycetota</taxon>
        <taxon>Actinomycetes</taxon>
        <taxon>Kitasatosporales</taxon>
        <taxon>Streptomycetaceae</taxon>
        <taxon>Streptomyces</taxon>
    </lineage>
</organism>
<dbReference type="SMART" id="SM00530">
    <property type="entry name" value="HTH_XRE"/>
    <property type="match status" value="1"/>
</dbReference>
<feature type="domain" description="HTH cro/C1-type" evidence="1">
    <location>
        <begin position="26"/>
        <end position="59"/>
    </location>
</feature>
<evidence type="ECO:0000259" key="1">
    <source>
        <dbReference type="PROSITE" id="PS50943"/>
    </source>
</evidence>
<dbReference type="InterPro" id="IPR043917">
    <property type="entry name" value="DUF5753"/>
</dbReference>
<dbReference type="EMBL" id="BAAATA010000015">
    <property type="protein sequence ID" value="GAA2491814.1"/>
    <property type="molecule type" value="Genomic_DNA"/>
</dbReference>
<dbReference type="Pfam" id="PF13560">
    <property type="entry name" value="HTH_31"/>
    <property type="match status" value="1"/>
</dbReference>
<protein>
    <submittedName>
        <fullName evidence="2">Helix-turn-helix transcriptional regulator</fullName>
    </submittedName>
</protein>
<dbReference type="CDD" id="cd00093">
    <property type="entry name" value="HTH_XRE"/>
    <property type="match status" value="1"/>
</dbReference>
<name>A0ABN3LWS9_9ACTN</name>
<dbReference type="Pfam" id="PF19054">
    <property type="entry name" value="DUF5753"/>
    <property type="match status" value="1"/>
</dbReference>
<gene>
    <name evidence="2" type="ORF">GCM10010406_29890</name>
</gene>
<keyword evidence="3" id="KW-1185">Reference proteome</keyword>
<dbReference type="PROSITE" id="PS50943">
    <property type="entry name" value="HTH_CROC1"/>
    <property type="match status" value="1"/>
</dbReference>
<dbReference type="InterPro" id="IPR001387">
    <property type="entry name" value="Cro/C1-type_HTH"/>
</dbReference>